<accession>A0AAP0LFG3</accession>
<dbReference type="PANTHER" id="PTHR31272:SF6">
    <property type="entry name" value="CYTOCHROME C-TYPE BIOGENESIS CCDA-LIKE CHLOROPLASTIC PROTEIN"/>
    <property type="match status" value="1"/>
</dbReference>
<keyword evidence="1" id="KW-0201">Cytochrome c-type biogenesis</keyword>
<dbReference type="Proteomes" id="UP001420932">
    <property type="component" value="Unassembled WGS sequence"/>
</dbReference>
<dbReference type="InterPro" id="IPR051790">
    <property type="entry name" value="Cytochrome_c-biogenesis_DsbD"/>
</dbReference>
<evidence type="ECO:0008006" key="4">
    <source>
        <dbReference type="Google" id="ProtNLM"/>
    </source>
</evidence>
<dbReference type="GO" id="GO:0017004">
    <property type="term" value="P:cytochrome complex assembly"/>
    <property type="evidence" value="ECO:0007669"/>
    <property type="project" value="UniProtKB-KW"/>
</dbReference>
<evidence type="ECO:0000313" key="2">
    <source>
        <dbReference type="EMBL" id="KAK9170121.1"/>
    </source>
</evidence>
<dbReference type="AlphaFoldDB" id="A0AAP0LFG3"/>
<evidence type="ECO:0000313" key="3">
    <source>
        <dbReference type="Proteomes" id="UP001420932"/>
    </source>
</evidence>
<reference evidence="2 3" key="1">
    <citation type="submission" date="2024-01" db="EMBL/GenBank/DDBJ databases">
        <title>Genome assemblies of Stephania.</title>
        <authorList>
            <person name="Yang L."/>
        </authorList>
    </citation>
    <scope>NUCLEOTIDE SEQUENCE [LARGE SCALE GENOMIC DNA]</scope>
    <source>
        <strain evidence="2">YNDBR</strain>
        <tissue evidence="2">Leaf</tissue>
    </source>
</reference>
<dbReference type="PANTHER" id="PTHR31272">
    <property type="entry name" value="CYTOCHROME C-TYPE BIOGENESIS PROTEIN HI_1454-RELATED"/>
    <property type="match status" value="1"/>
</dbReference>
<name>A0AAP0LFG3_9MAGN</name>
<organism evidence="2 3">
    <name type="scientific">Stephania yunnanensis</name>
    <dbReference type="NCBI Taxonomy" id="152371"/>
    <lineage>
        <taxon>Eukaryota</taxon>
        <taxon>Viridiplantae</taxon>
        <taxon>Streptophyta</taxon>
        <taxon>Embryophyta</taxon>
        <taxon>Tracheophyta</taxon>
        <taxon>Spermatophyta</taxon>
        <taxon>Magnoliopsida</taxon>
        <taxon>Ranunculales</taxon>
        <taxon>Menispermaceae</taxon>
        <taxon>Menispermoideae</taxon>
        <taxon>Cissampelideae</taxon>
        <taxon>Stephania</taxon>
    </lineage>
</organism>
<sequence>MNAQHSLSIAGLTLTPLARLTHTRSSRSSRSRSLVSLARLARSRSSVFVIVNTHSQSSLLGWLSSDSNLHHLIDCLSQGRSISRPVVQSARKMKEESVSVSVSASGSDEPCSEVHVFSKVLQPGFTESITIPTEFARDIVPLSETISLKLAGDRIWTNGDKRRERQWKSLVFIDGASDDCVEKTQLKETLDEDNAPKFGESYYVEATIEHDLTFATYFRSQRRAVTEEEVSKAFEYACVQAYLARLTFALAASPCSTPVLASILGYVAASRDPVIGGRLLLTYTTGYI</sequence>
<keyword evidence="3" id="KW-1185">Reference proteome</keyword>
<protein>
    <recommendedName>
        <fullName evidence="4">C2 domain-containing protein</fullName>
    </recommendedName>
</protein>
<proteinExistence type="predicted"/>
<dbReference type="EMBL" id="JBBNAF010000001">
    <property type="protein sequence ID" value="KAK9170121.1"/>
    <property type="molecule type" value="Genomic_DNA"/>
</dbReference>
<comment type="caution">
    <text evidence="2">The sequence shown here is derived from an EMBL/GenBank/DDBJ whole genome shotgun (WGS) entry which is preliminary data.</text>
</comment>
<evidence type="ECO:0000256" key="1">
    <source>
        <dbReference type="ARBA" id="ARBA00022748"/>
    </source>
</evidence>
<gene>
    <name evidence="2" type="ORF">Syun_002261</name>
</gene>